<dbReference type="Proteomes" id="UP000253910">
    <property type="component" value="Unassembled WGS sequence"/>
</dbReference>
<sequence length="324" mass="37235">MNTTKKIGIILANLGTPDAPQPAAISRYLWEFLMDPRVVDLPRWKWYPLLKAIILPMRSKRIARNYQSIWTEQGSPLLAITKQQQTGLQAYLTEQGINAQVEIAMTYGNPSMQSAVKNLLKNDVERMIVLPLYPQYSSTTTGALIDAFNRAIAQERNIVPFEFIHSYHLDENYINALVNSIKVRLKPNEFLLFSYHGIPLRYENMGDYYRQHCKQTTIAIVDKLGLTENQWNMTFQSRFGREEWLQPYTDHFLEEAASQGIQKVAVICPGFSVDCLETLEEIEVENKETFLNHGGMSYHYIPALNAEKAHIEMMGKLVLDKLKS</sequence>
<comment type="pathway">
    <text evidence="9 10">Porphyrin-containing compound metabolism; protoheme biosynthesis; protoheme from protoporphyrin-IX: step 1/1.</text>
</comment>
<feature type="binding site" evidence="9">
    <location>
        <position position="277"/>
    </location>
    <ligand>
        <name>Fe(2+)</name>
        <dbReference type="ChEBI" id="CHEBI:29033"/>
    </ligand>
</feature>
<dbReference type="EMBL" id="QEPW01000028">
    <property type="protein sequence ID" value="RDE88666.1"/>
    <property type="molecule type" value="Genomic_DNA"/>
</dbReference>
<comment type="catalytic activity">
    <reaction evidence="8">
        <text>Fe-coproporphyrin III + 2 H(+) = coproporphyrin III + Fe(2+)</text>
        <dbReference type="Rhea" id="RHEA:49572"/>
        <dbReference type="ChEBI" id="CHEBI:15378"/>
        <dbReference type="ChEBI" id="CHEBI:29033"/>
        <dbReference type="ChEBI" id="CHEBI:68438"/>
        <dbReference type="ChEBI" id="CHEBI:131725"/>
        <dbReference type="EC" id="4.99.1.9"/>
    </reaction>
    <physiologicalReaction direction="right-to-left" evidence="8">
        <dbReference type="Rhea" id="RHEA:49574"/>
    </physiologicalReaction>
</comment>
<gene>
    <name evidence="9" type="primary">hemH</name>
    <name evidence="11" type="ORF">DPV87_10170</name>
</gene>
<dbReference type="SUPFAM" id="SSF53800">
    <property type="entry name" value="Chelatase"/>
    <property type="match status" value="1"/>
</dbReference>
<keyword evidence="3 9" id="KW-0479">Metal-binding</keyword>
<dbReference type="PROSITE" id="PS00534">
    <property type="entry name" value="FERROCHELATASE"/>
    <property type="match status" value="1"/>
</dbReference>
<evidence type="ECO:0000256" key="9">
    <source>
        <dbReference type="HAMAP-Rule" id="MF_00323"/>
    </source>
</evidence>
<evidence type="ECO:0000313" key="12">
    <source>
        <dbReference type="Proteomes" id="UP000253910"/>
    </source>
</evidence>
<dbReference type="Gene3D" id="3.40.50.1400">
    <property type="match status" value="2"/>
</dbReference>
<comment type="caution">
    <text evidence="11">The sequence shown here is derived from an EMBL/GenBank/DDBJ whole genome shotgun (WGS) entry which is preliminary data.</text>
</comment>
<evidence type="ECO:0000256" key="5">
    <source>
        <dbReference type="ARBA" id="ARBA00023133"/>
    </source>
</evidence>
<dbReference type="InterPro" id="IPR001015">
    <property type="entry name" value="Ferrochelatase"/>
</dbReference>
<dbReference type="GO" id="GO:0046872">
    <property type="term" value="F:metal ion binding"/>
    <property type="evidence" value="ECO:0007669"/>
    <property type="project" value="UniProtKB-KW"/>
</dbReference>
<dbReference type="GO" id="GO:0005737">
    <property type="term" value="C:cytoplasm"/>
    <property type="evidence" value="ECO:0007669"/>
    <property type="project" value="UniProtKB-SubCell"/>
</dbReference>
<dbReference type="EC" id="4.98.1.1" evidence="9 10"/>
<name>A0A369Z2K6_HAEPA</name>
<dbReference type="NCBIfam" id="TIGR00109">
    <property type="entry name" value="hemH"/>
    <property type="match status" value="1"/>
</dbReference>
<dbReference type="CDD" id="cd03411">
    <property type="entry name" value="Ferrochelatase_N"/>
    <property type="match status" value="1"/>
</dbReference>
<dbReference type="GO" id="GO:0006783">
    <property type="term" value="P:heme biosynthetic process"/>
    <property type="evidence" value="ECO:0007669"/>
    <property type="project" value="UniProtKB-UniRule"/>
</dbReference>
<dbReference type="PANTHER" id="PTHR11108">
    <property type="entry name" value="FERROCHELATASE"/>
    <property type="match status" value="1"/>
</dbReference>
<dbReference type="UniPathway" id="UPA00252">
    <property type="reaction ID" value="UER00325"/>
</dbReference>
<dbReference type="CDD" id="cd00419">
    <property type="entry name" value="Ferrochelatase_C"/>
    <property type="match status" value="1"/>
</dbReference>
<protein>
    <recommendedName>
        <fullName evidence="9 10">Ferrochelatase</fullName>
        <ecNumber evidence="9 10">4.98.1.1</ecNumber>
    </recommendedName>
    <alternativeName>
        <fullName evidence="9">Heme synthase</fullName>
    </alternativeName>
    <alternativeName>
        <fullName evidence="9">Protoheme ferro-lyase</fullName>
    </alternativeName>
</protein>
<comment type="similarity">
    <text evidence="1 9 10">Belongs to the ferrochelatase family.</text>
</comment>
<evidence type="ECO:0000256" key="7">
    <source>
        <dbReference type="ARBA" id="ARBA00023244"/>
    </source>
</evidence>
<comment type="function">
    <text evidence="9 10">Catalyzes the ferrous insertion into protoporphyrin IX.</text>
</comment>
<dbReference type="InterPro" id="IPR033644">
    <property type="entry name" value="Ferrochelatase_C"/>
</dbReference>
<proteinExistence type="inferred from homology"/>
<evidence type="ECO:0000256" key="3">
    <source>
        <dbReference type="ARBA" id="ARBA00022723"/>
    </source>
</evidence>
<comment type="subcellular location">
    <subcellularLocation>
        <location evidence="9 10">Cytoplasm</location>
    </subcellularLocation>
</comment>
<dbReference type="InterPro" id="IPR019772">
    <property type="entry name" value="Ferrochelatase_AS"/>
</dbReference>
<keyword evidence="6 9" id="KW-0456">Lyase</keyword>
<evidence type="ECO:0000313" key="11">
    <source>
        <dbReference type="EMBL" id="RDE88666.1"/>
    </source>
</evidence>
<dbReference type="HAMAP" id="MF_00323">
    <property type="entry name" value="Ferrochelatase"/>
    <property type="match status" value="1"/>
</dbReference>
<organism evidence="11 12">
    <name type="scientific">Haemophilus parainfluenzae</name>
    <dbReference type="NCBI Taxonomy" id="729"/>
    <lineage>
        <taxon>Bacteria</taxon>
        <taxon>Pseudomonadati</taxon>
        <taxon>Pseudomonadota</taxon>
        <taxon>Gammaproteobacteria</taxon>
        <taxon>Pasteurellales</taxon>
        <taxon>Pasteurellaceae</taxon>
        <taxon>Haemophilus</taxon>
    </lineage>
</organism>
<evidence type="ECO:0000256" key="4">
    <source>
        <dbReference type="ARBA" id="ARBA00023004"/>
    </source>
</evidence>
<dbReference type="AlphaFoldDB" id="A0A369Z2K6"/>
<evidence type="ECO:0000256" key="1">
    <source>
        <dbReference type="ARBA" id="ARBA00007718"/>
    </source>
</evidence>
<feature type="binding site" evidence="9">
    <location>
        <position position="196"/>
    </location>
    <ligand>
        <name>Fe(2+)</name>
        <dbReference type="ChEBI" id="CHEBI:29033"/>
    </ligand>
</feature>
<dbReference type="PANTHER" id="PTHR11108:SF1">
    <property type="entry name" value="FERROCHELATASE, MITOCHONDRIAL"/>
    <property type="match status" value="1"/>
</dbReference>
<keyword evidence="4 9" id="KW-0408">Iron</keyword>
<dbReference type="InterPro" id="IPR033659">
    <property type="entry name" value="Ferrochelatase_N"/>
</dbReference>
<accession>A0A369Z2K6</accession>
<dbReference type="RefSeq" id="WP_111316068.1">
    <property type="nucleotide sequence ID" value="NZ_QEPW01000028.1"/>
</dbReference>
<keyword evidence="5 9" id="KW-0350">Heme biosynthesis</keyword>
<dbReference type="GO" id="GO:0004325">
    <property type="term" value="F:ferrochelatase activity"/>
    <property type="evidence" value="ECO:0007669"/>
    <property type="project" value="UniProtKB-UniRule"/>
</dbReference>
<dbReference type="FunFam" id="3.40.50.1400:FF:000002">
    <property type="entry name" value="Ferrochelatase"/>
    <property type="match status" value="1"/>
</dbReference>
<evidence type="ECO:0000256" key="6">
    <source>
        <dbReference type="ARBA" id="ARBA00023239"/>
    </source>
</evidence>
<evidence type="ECO:0000256" key="2">
    <source>
        <dbReference type="ARBA" id="ARBA00022490"/>
    </source>
</evidence>
<dbReference type="Pfam" id="PF00762">
    <property type="entry name" value="Ferrochelatase"/>
    <property type="match status" value="1"/>
</dbReference>
<comment type="catalytic activity">
    <reaction evidence="9 10">
        <text>heme b + 2 H(+) = protoporphyrin IX + Fe(2+)</text>
        <dbReference type="Rhea" id="RHEA:22584"/>
        <dbReference type="ChEBI" id="CHEBI:15378"/>
        <dbReference type="ChEBI" id="CHEBI:29033"/>
        <dbReference type="ChEBI" id="CHEBI:57306"/>
        <dbReference type="ChEBI" id="CHEBI:60344"/>
        <dbReference type="EC" id="4.98.1.1"/>
    </reaction>
</comment>
<reference evidence="11 12" key="1">
    <citation type="submission" date="2018-05" db="EMBL/GenBank/DDBJ databases">
        <title>Draft Genome Sequences for a Diverse set of 7 Haemophilus Species.</title>
        <authorList>
            <person name="Nichols M."/>
            <person name="Topaz N."/>
            <person name="Wang X."/>
            <person name="Wang X."/>
            <person name="Boxrud D."/>
        </authorList>
    </citation>
    <scope>NUCLEOTIDE SEQUENCE [LARGE SCALE GENOMIC DNA]</scope>
    <source>
        <strain evidence="11 12">C2008001710</strain>
    </source>
</reference>
<keyword evidence="7 9" id="KW-0627">Porphyrin biosynthesis</keyword>
<keyword evidence="2 9" id="KW-0963">Cytoplasm</keyword>
<evidence type="ECO:0000256" key="10">
    <source>
        <dbReference type="RuleBase" id="RU000607"/>
    </source>
</evidence>
<evidence type="ECO:0000256" key="8">
    <source>
        <dbReference type="ARBA" id="ARBA00024536"/>
    </source>
</evidence>